<dbReference type="Proteomes" id="UP000663852">
    <property type="component" value="Unassembled WGS sequence"/>
</dbReference>
<dbReference type="InterPro" id="IPR004978">
    <property type="entry name" value="Stanniocalcin"/>
</dbReference>
<accession>A0A815JFV6</accession>
<organism evidence="7 8">
    <name type="scientific">Adineta ricciae</name>
    <name type="common">Rotifer</name>
    <dbReference type="NCBI Taxonomy" id="249248"/>
    <lineage>
        <taxon>Eukaryota</taxon>
        <taxon>Metazoa</taxon>
        <taxon>Spiralia</taxon>
        <taxon>Gnathifera</taxon>
        <taxon>Rotifera</taxon>
        <taxon>Eurotatoria</taxon>
        <taxon>Bdelloidea</taxon>
        <taxon>Adinetida</taxon>
        <taxon>Adinetidae</taxon>
        <taxon>Adineta</taxon>
    </lineage>
</organism>
<dbReference type="EMBL" id="CAJNOJ010000296">
    <property type="protein sequence ID" value="CAF1378821.1"/>
    <property type="molecule type" value="Genomic_DNA"/>
</dbReference>
<evidence type="ECO:0000313" key="7">
    <source>
        <dbReference type="EMBL" id="CAF1378821.1"/>
    </source>
</evidence>
<keyword evidence="3" id="KW-0372">Hormone</keyword>
<evidence type="ECO:0000256" key="3">
    <source>
        <dbReference type="ARBA" id="ARBA00022702"/>
    </source>
</evidence>
<comment type="subunit">
    <text evidence="2">Homodimer; disulfide-linked.</text>
</comment>
<keyword evidence="5" id="KW-0732">Signal</keyword>
<dbReference type="PROSITE" id="PS51412">
    <property type="entry name" value="MACPF_2"/>
    <property type="match status" value="1"/>
</dbReference>
<evidence type="ECO:0000256" key="2">
    <source>
        <dbReference type="ARBA" id="ARBA00011748"/>
    </source>
</evidence>
<dbReference type="GO" id="GO:0006874">
    <property type="term" value="P:intracellular calcium ion homeostasis"/>
    <property type="evidence" value="ECO:0007669"/>
    <property type="project" value="TreeGrafter"/>
</dbReference>
<sequence>MFGKYFIFVLVLLIKDLRIAYAEETDETSIYMKRVASYFASLDPLNWVPNSNKIGIGYNPLYGSPVCYTGSCQADGFKQPLFNLKYRQQAVGSCTSQLIPENVALDCLPSTTWDARTEIISELNELKESMTNKVDVSLSGQLPGIAFAYETSIETRYAIDNIVKKSRTLMQTTAQISYIKLSMFEPAMELTDQFKFVINNMPCCNYTADTQKYIYTYIFDYFGYAYVSTVLLGGIAQETILMTNESYEKLETKGFDISNALKMEFYVSLETKQEYSYDKEKHQEFMSQVQEKHTTTLGGDTSLTSIDEWSTTVPSNPVIVKFSIGSIFDLLTRTRFSNDTLIHRFIVTVTAPVMVLANQNRFFELDHVVALKYKCSLVETMEQHKYTIMILIFGLVSIGFAELLPETNHAASQGVVRLINVHEFAFNGGKPAVQLAIPFSTRNKDNYAVFVNGQSMMNTSHTTNFVVLTEESDAISILTLFTLHTNGLPIVSSFHLYFRDMTTSIRVSYSNGSAATNVTVNLNLMENPHVGQMHSTNHHGIVVFQNIPSLSTLMSARTKQHYATLVGIIPSASQINIILMLAHSMTMQNWSKYTHYHVISVTRIAEAIHRIPCGIDSYALSYGMRYCTKFSHSLKTFTPQGQRWIWKTMNCLQKSLVSPLENCANNCSALRKIAFASHSTCYVKSGVCELSAFDWVRIVSIVGKDLFTSNGFIQALSTFSQCTPDLLERISLLILEDSLPLPVKAALIDIETWVRLLQKHILRLY</sequence>
<proteinExistence type="inferred from homology"/>
<dbReference type="GO" id="GO:0005179">
    <property type="term" value="F:hormone activity"/>
    <property type="evidence" value="ECO:0007669"/>
    <property type="project" value="UniProtKB-KW"/>
</dbReference>
<dbReference type="PANTHER" id="PTHR11245">
    <property type="entry name" value="STANNIOCALCIN"/>
    <property type="match status" value="1"/>
</dbReference>
<dbReference type="AlphaFoldDB" id="A0A815JFV6"/>
<evidence type="ECO:0000259" key="6">
    <source>
        <dbReference type="PROSITE" id="PS51412"/>
    </source>
</evidence>
<feature type="chain" id="PRO_5033032935" description="MACPF domain-containing protein" evidence="5">
    <location>
        <begin position="23"/>
        <end position="765"/>
    </location>
</feature>
<keyword evidence="4" id="KW-1015">Disulfide bond</keyword>
<gene>
    <name evidence="7" type="ORF">EDS130_LOCUS34804</name>
</gene>
<evidence type="ECO:0000256" key="4">
    <source>
        <dbReference type="ARBA" id="ARBA00023157"/>
    </source>
</evidence>
<comment type="similarity">
    <text evidence="1">Belongs to the stanniocalcin family.</text>
</comment>
<feature type="signal peptide" evidence="5">
    <location>
        <begin position="1"/>
        <end position="22"/>
    </location>
</feature>
<dbReference type="PANTHER" id="PTHR11245:SF6">
    <property type="entry name" value="DUF19 DOMAIN-CONTAINING PROTEIN"/>
    <property type="match status" value="1"/>
</dbReference>
<dbReference type="Pfam" id="PF01823">
    <property type="entry name" value="MACPF"/>
    <property type="match status" value="1"/>
</dbReference>
<dbReference type="Pfam" id="PF03298">
    <property type="entry name" value="Stanniocalcin"/>
    <property type="match status" value="1"/>
</dbReference>
<protein>
    <recommendedName>
        <fullName evidence="6">MACPF domain-containing protein</fullName>
    </recommendedName>
</protein>
<name>A0A815JFV6_ADIRI</name>
<comment type="caution">
    <text evidence="7">The sequence shown here is derived from an EMBL/GenBank/DDBJ whole genome shotgun (WGS) entry which is preliminary data.</text>
</comment>
<feature type="domain" description="MACPF" evidence="6">
    <location>
        <begin position="37"/>
        <end position="360"/>
    </location>
</feature>
<reference evidence="7" key="1">
    <citation type="submission" date="2021-02" db="EMBL/GenBank/DDBJ databases">
        <authorList>
            <person name="Nowell W R."/>
        </authorList>
    </citation>
    <scope>NUCLEOTIDE SEQUENCE</scope>
</reference>
<dbReference type="OrthoDB" id="9970481at2759"/>
<dbReference type="GO" id="GO:0005615">
    <property type="term" value="C:extracellular space"/>
    <property type="evidence" value="ECO:0007669"/>
    <property type="project" value="TreeGrafter"/>
</dbReference>
<evidence type="ECO:0000256" key="1">
    <source>
        <dbReference type="ARBA" id="ARBA00008693"/>
    </source>
</evidence>
<evidence type="ECO:0000256" key="5">
    <source>
        <dbReference type="SAM" id="SignalP"/>
    </source>
</evidence>
<dbReference type="InterPro" id="IPR020864">
    <property type="entry name" value="MACPF"/>
</dbReference>
<evidence type="ECO:0000313" key="8">
    <source>
        <dbReference type="Proteomes" id="UP000663852"/>
    </source>
</evidence>